<name>A0A538SB97_UNCEI</name>
<comment type="pathway">
    <text evidence="2 13">Glycolipid biosynthesis; lipid IV(A) biosynthesis; lipid IV(A) from (3R)-3-hydroxytetradecanoyl-[acyl-carrier-protein] and UDP-N-acetyl-alpha-D-glucosamine: step 6/6.</text>
</comment>
<gene>
    <name evidence="13 14" type="primary">lpxK</name>
    <name evidence="14" type="ORF">E6K73_11525</name>
</gene>
<dbReference type="EMBL" id="VBOT01000136">
    <property type="protein sequence ID" value="TMQ48616.1"/>
    <property type="molecule type" value="Genomic_DNA"/>
</dbReference>
<evidence type="ECO:0000256" key="5">
    <source>
        <dbReference type="ARBA" id="ARBA00022516"/>
    </source>
</evidence>
<evidence type="ECO:0000256" key="8">
    <source>
        <dbReference type="ARBA" id="ARBA00022741"/>
    </source>
</evidence>
<comment type="caution">
    <text evidence="14">The sequence shown here is derived from an EMBL/GenBank/DDBJ whole genome shotgun (WGS) entry which is preliminary data.</text>
</comment>
<evidence type="ECO:0000313" key="15">
    <source>
        <dbReference type="Proteomes" id="UP000320184"/>
    </source>
</evidence>
<comment type="similarity">
    <text evidence="13">Belongs to the LpxK family.</text>
</comment>
<dbReference type="GO" id="GO:0009029">
    <property type="term" value="F:lipid-A 4'-kinase activity"/>
    <property type="evidence" value="ECO:0007669"/>
    <property type="project" value="UniProtKB-UniRule"/>
</dbReference>
<dbReference type="PANTHER" id="PTHR42724:SF1">
    <property type="entry name" value="TETRAACYLDISACCHARIDE 4'-KINASE, MITOCHONDRIAL-RELATED"/>
    <property type="match status" value="1"/>
</dbReference>
<evidence type="ECO:0000256" key="7">
    <source>
        <dbReference type="ARBA" id="ARBA00022679"/>
    </source>
</evidence>
<keyword evidence="9 13" id="KW-0418">Kinase</keyword>
<evidence type="ECO:0000256" key="4">
    <source>
        <dbReference type="ARBA" id="ARBA00016436"/>
    </source>
</evidence>
<protein>
    <recommendedName>
        <fullName evidence="4 13">Tetraacyldisaccharide 4'-kinase</fullName>
        <ecNumber evidence="3 13">2.7.1.130</ecNumber>
    </recommendedName>
    <alternativeName>
        <fullName evidence="12 13">Lipid A 4'-kinase</fullName>
    </alternativeName>
</protein>
<keyword evidence="6 13" id="KW-0441">Lipid A biosynthesis</keyword>
<evidence type="ECO:0000256" key="10">
    <source>
        <dbReference type="ARBA" id="ARBA00022840"/>
    </source>
</evidence>
<evidence type="ECO:0000256" key="2">
    <source>
        <dbReference type="ARBA" id="ARBA00004870"/>
    </source>
</evidence>
<dbReference type="GO" id="GO:0009245">
    <property type="term" value="P:lipid A biosynthetic process"/>
    <property type="evidence" value="ECO:0007669"/>
    <property type="project" value="UniProtKB-UniRule"/>
</dbReference>
<dbReference type="UniPathway" id="UPA00359">
    <property type="reaction ID" value="UER00482"/>
</dbReference>
<dbReference type="GO" id="GO:0005524">
    <property type="term" value="F:ATP binding"/>
    <property type="evidence" value="ECO:0007669"/>
    <property type="project" value="UniProtKB-UniRule"/>
</dbReference>
<dbReference type="InterPro" id="IPR003758">
    <property type="entry name" value="LpxK"/>
</dbReference>
<keyword evidence="8 13" id="KW-0547">Nucleotide-binding</keyword>
<dbReference type="GO" id="GO:0005886">
    <property type="term" value="C:plasma membrane"/>
    <property type="evidence" value="ECO:0007669"/>
    <property type="project" value="TreeGrafter"/>
</dbReference>
<dbReference type="AlphaFoldDB" id="A0A538SB97"/>
<dbReference type="NCBIfam" id="TIGR00682">
    <property type="entry name" value="lpxK"/>
    <property type="match status" value="1"/>
</dbReference>
<keyword evidence="10 13" id="KW-0067">ATP-binding</keyword>
<evidence type="ECO:0000256" key="3">
    <source>
        <dbReference type="ARBA" id="ARBA00012071"/>
    </source>
</evidence>
<reference evidence="14 15" key="1">
    <citation type="journal article" date="2019" name="Nat. Microbiol.">
        <title>Mediterranean grassland soil C-N compound turnover is dependent on rainfall and depth, and is mediated by genomically divergent microorganisms.</title>
        <authorList>
            <person name="Diamond S."/>
            <person name="Andeer P.F."/>
            <person name="Li Z."/>
            <person name="Crits-Christoph A."/>
            <person name="Burstein D."/>
            <person name="Anantharaman K."/>
            <person name="Lane K.R."/>
            <person name="Thomas B.C."/>
            <person name="Pan C."/>
            <person name="Northen T.R."/>
            <person name="Banfield J.F."/>
        </authorList>
    </citation>
    <scope>NUCLEOTIDE SEQUENCE [LARGE SCALE GENOMIC DNA]</scope>
    <source>
        <strain evidence="14">WS_3</strain>
    </source>
</reference>
<dbReference type="SUPFAM" id="SSF52540">
    <property type="entry name" value="P-loop containing nucleoside triphosphate hydrolases"/>
    <property type="match status" value="1"/>
</dbReference>
<feature type="binding site" evidence="13">
    <location>
        <begin position="52"/>
        <end position="59"/>
    </location>
    <ligand>
        <name>ATP</name>
        <dbReference type="ChEBI" id="CHEBI:30616"/>
    </ligand>
</feature>
<comment type="function">
    <text evidence="1 13">Transfers the gamma-phosphate of ATP to the 4'-position of a tetraacyldisaccharide 1-phosphate intermediate (termed DS-1-P) to form tetraacyldisaccharide 1,4'-bis-phosphate (lipid IVA).</text>
</comment>
<accession>A0A538SB97</accession>
<dbReference type="PANTHER" id="PTHR42724">
    <property type="entry name" value="TETRAACYLDISACCHARIDE 4'-KINASE"/>
    <property type="match status" value="1"/>
</dbReference>
<dbReference type="Pfam" id="PF02606">
    <property type="entry name" value="LpxK"/>
    <property type="match status" value="1"/>
</dbReference>
<dbReference type="GO" id="GO:0009244">
    <property type="term" value="P:lipopolysaccharide core region biosynthetic process"/>
    <property type="evidence" value="ECO:0007669"/>
    <property type="project" value="TreeGrafter"/>
</dbReference>
<dbReference type="Proteomes" id="UP000320184">
    <property type="component" value="Unassembled WGS sequence"/>
</dbReference>
<organism evidence="14 15">
    <name type="scientific">Eiseniibacteriota bacterium</name>
    <dbReference type="NCBI Taxonomy" id="2212470"/>
    <lineage>
        <taxon>Bacteria</taxon>
        <taxon>Candidatus Eiseniibacteriota</taxon>
    </lineage>
</organism>
<evidence type="ECO:0000256" key="9">
    <source>
        <dbReference type="ARBA" id="ARBA00022777"/>
    </source>
</evidence>
<evidence type="ECO:0000256" key="6">
    <source>
        <dbReference type="ARBA" id="ARBA00022556"/>
    </source>
</evidence>
<evidence type="ECO:0000256" key="12">
    <source>
        <dbReference type="ARBA" id="ARBA00029757"/>
    </source>
</evidence>
<comment type="catalytic activity">
    <reaction evidence="13">
        <text>a lipid A disaccharide + ATP = a lipid IVA + ADP + H(+)</text>
        <dbReference type="Rhea" id="RHEA:67840"/>
        <dbReference type="ChEBI" id="CHEBI:15378"/>
        <dbReference type="ChEBI" id="CHEBI:30616"/>
        <dbReference type="ChEBI" id="CHEBI:176343"/>
        <dbReference type="ChEBI" id="CHEBI:176425"/>
        <dbReference type="ChEBI" id="CHEBI:456216"/>
        <dbReference type="EC" id="2.7.1.130"/>
    </reaction>
</comment>
<evidence type="ECO:0000256" key="1">
    <source>
        <dbReference type="ARBA" id="ARBA00002274"/>
    </source>
</evidence>
<evidence type="ECO:0000313" key="14">
    <source>
        <dbReference type="EMBL" id="TMQ48616.1"/>
    </source>
</evidence>
<sequence>MGPVAGGLRRRMLDAGARLYGAGWEIRRRAYARGLRRPRAVPARVVSVGNLTVGGTGKTTLTLELARRARERGVNVAVVCRRYHPGPEGSGDEERLYRRSLGTEPVYAGRSKREGAARAAAEGRSLVLVDDGFSHWTLARDLDLVLLDARDLWGSGRLLPAGRLREPRRALQRAGVVVVSRLGPEEDARPLMEEARRYAPAALIAAARHRVEGVRRLDGGPAPAAAGPAVVVTGTGNPRAVETSAREAGFGPTELVTYRDHHWFARAEAERELGRARRRNAALVLSAKDAVRWPGEVADARIVIVEIAWQWVSEGEAVERAVFREEEG</sequence>
<evidence type="ECO:0000256" key="13">
    <source>
        <dbReference type="HAMAP-Rule" id="MF_00409"/>
    </source>
</evidence>
<dbReference type="InterPro" id="IPR027417">
    <property type="entry name" value="P-loop_NTPase"/>
</dbReference>
<evidence type="ECO:0000256" key="11">
    <source>
        <dbReference type="ARBA" id="ARBA00023098"/>
    </source>
</evidence>
<keyword evidence="5 13" id="KW-0444">Lipid biosynthesis</keyword>
<dbReference type="HAMAP" id="MF_00409">
    <property type="entry name" value="LpxK"/>
    <property type="match status" value="1"/>
</dbReference>
<keyword evidence="11 13" id="KW-0443">Lipid metabolism</keyword>
<keyword evidence="7 13" id="KW-0808">Transferase</keyword>
<proteinExistence type="inferred from homology"/>
<dbReference type="EC" id="2.7.1.130" evidence="3 13"/>